<evidence type="ECO:0000313" key="1">
    <source>
        <dbReference type="EMBL" id="GME96834.1"/>
    </source>
</evidence>
<sequence>MAGSQLKRFKETFKSAGLTGQTNIKNKGKKRRTPNETRKDDKAEILKKVREEVNPFDFKVNRGKRTDMDEKKIAVGKPGISKQVGEDKRRTLYNAKLSRKNKAGGLLDKRIGEYDKDMTPEERMLERFTKERQAQASKSSVYNLASDDEDGNEDDFSSLTHFGQSLSLGFKESDGNGLDDDEEAGDDNEDDGDFFSKKRSSSGALPEEQQPEEPARKKTKAEVMKELIAKSKHYKHERQMETKKLQEKISELDDDFNDIMADIRSVPKQKENAFQQKSEKDIQYDMKVRELALDRRAVPSERTKTDEELAEERKKKMAELEAARVRRMEGLMDNDNNDVEKGADDLDDDFWDAGSDNEEEGFKIQYSDEENDDEEVDEDEDDDEENTEINGKKRASSKKEITIKIGDKVISLKSSRVATSIPCPSNLEELLKLIGDNEYNETIPIIKKVFEVYQPKLAVGNKELIGKFGTVLLDYTLYLSNIEIPEENSVERESFINLINFLVKSLKSLCEKYPEIMCSKFREIIGEIHERIINRDSKEYPKKSDLIFYTIIGDIFSTSDLYHLVVTPTLILIGETFETLSINKNIDHLFSEHF</sequence>
<organism evidence="1 2">
    <name type="scientific">Candida boidinii</name>
    <name type="common">Yeast</name>
    <dbReference type="NCBI Taxonomy" id="5477"/>
    <lineage>
        <taxon>Eukaryota</taxon>
        <taxon>Fungi</taxon>
        <taxon>Dikarya</taxon>
        <taxon>Ascomycota</taxon>
        <taxon>Saccharomycotina</taxon>
        <taxon>Pichiomycetes</taxon>
        <taxon>Pichiales</taxon>
        <taxon>Pichiaceae</taxon>
        <taxon>Ogataea</taxon>
        <taxon>Ogataea/Candida clade</taxon>
    </lineage>
</organism>
<reference evidence="1" key="1">
    <citation type="submission" date="2023-04" db="EMBL/GenBank/DDBJ databases">
        <title>Candida boidinii NBRC 1967.</title>
        <authorList>
            <person name="Ichikawa N."/>
            <person name="Sato H."/>
            <person name="Tonouchi N."/>
        </authorList>
    </citation>
    <scope>NUCLEOTIDE SEQUENCE</scope>
    <source>
        <strain evidence="1">NBRC 1967</strain>
    </source>
</reference>
<comment type="caution">
    <text evidence="1">The sequence shown here is derived from an EMBL/GenBank/DDBJ whole genome shotgun (WGS) entry which is preliminary data.</text>
</comment>
<protein>
    <submittedName>
        <fullName evidence="1">Unnamed protein product</fullName>
    </submittedName>
</protein>
<keyword evidence="2" id="KW-1185">Reference proteome</keyword>
<proteinExistence type="predicted"/>
<accession>A0ACB5TWG7</accession>
<dbReference type="Proteomes" id="UP001165101">
    <property type="component" value="Unassembled WGS sequence"/>
</dbReference>
<name>A0ACB5TWG7_CANBO</name>
<dbReference type="EMBL" id="BSXV01002834">
    <property type="protein sequence ID" value="GME96834.1"/>
    <property type="molecule type" value="Genomic_DNA"/>
</dbReference>
<evidence type="ECO:0000313" key="2">
    <source>
        <dbReference type="Proteomes" id="UP001165101"/>
    </source>
</evidence>
<gene>
    <name evidence="1" type="ORF">Cboi01_000440800</name>
</gene>